<dbReference type="RefSeq" id="WP_090549080.1">
    <property type="nucleotide sequence ID" value="NZ_FNFP01000001.1"/>
</dbReference>
<dbReference type="PROSITE" id="PS51257">
    <property type="entry name" value="PROKAR_LIPOPROTEIN"/>
    <property type="match status" value="1"/>
</dbReference>
<dbReference type="OrthoDB" id="9794671at2"/>
<dbReference type="GO" id="GO:0030435">
    <property type="term" value="P:sporulation resulting in formation of a cellular spore"/>
    <property type="evidence" value="ECO:0007669"/>
    <property type="project" value="InterPro"/>
</dbReference>
<dbReference type="InterPro" id="IPR013486">
    <property type="entry name" value="SpoIID/LytB"/>
</dbReference>
<protein>
    <submittedName>
        <fullName evidence="2">Stage II sporulation protein D</fullName>
    </submittedName>
</protein>
<dbReference type="EMBL" id="FNFP01000001">
    <property type="protein sequence ID" value="SDJ89933.1"/>
    <property type="molecule type" value="Genomic_DNA"/>
</dbReference>
<dbReference type="InterPro" id="IPR051922">
    <property type="entry name" value="Bact_Sporulation_Assoc"/>
</dbReference>
<dbReference type="NCBIfam" id="TIGR02870">
    <property type="entry name" value="spore_II_D"/>
    <property type="match status" value="1"/>
</dbReference>
<sequence length="334" mass="37764">MKGIFFAGISLLTTVLLIPLLIISSCDMQVPQRRSISREEVRESDLKINVFNHETKEIMELYLEDYISLVVASEMPASFELEALKAQAVAARTYAIWREMTQGKEGHPSHPGASVCTSHTHCQEWLSIEELKNRHGMIWMTRYWPKIQEAVASTAGIIMTYEMQPIEPLYHSTSGGKTENSEDVFATAMPYLRSVSSPYEERSPVLVDTKEVSIEDFIRTLKSREQDFQINTRNIAGQIKILEKNQGGSIRRIEVGNKTFTGSEIRRTFDLRSADFTVDVKGNQIVFTTRGYGHGVGMSQWGANGMAEQGSDFKGILSHYYQGITLSKLTSYRR</sequence>
<dbReference type="STRING" id="393762.SAMN05660472_00219"/>
<dbReference type="NCBIfam" id="TIGR02669">
    <property type="entry name" value="SpoIID_LytB"/>
    <property type="match status" value="1"/>
</dbReference>
<dbReference type="PANTHER" id="PTHR30032:SF4">
    <property type="entry name" value="AMIDASE ENHANCER"/>
    <property type="match status" value="1"/>
</dbReference>
<gene>
    <name evidence="2" type="ORF">SAMN05660472_00219</name>
</gene>
<dbReference type="PANTHER" id="PTHR30032">
    <property type="entry name" value="N-ACETYLMURAMOYL-L-ALANINE AMIDASE-RELATED"/>
    <property type="match status" value="1"/>
</dbReference>
<dbReference type="GO" id="GO:0030288">
    <property type="term" value="C:outer membrane-bounded periplasmic space"/>
    <property type="evidence" value="ECO:0007669"/>
    <property type="project" value="TreeGrafter"/>
</dbReference>
<dbReference type="AlphaFoldDB" id="A0A1G8XHH9"/>
<evidence type="ECO:0000313" key="2">
    <source>
        <dbReference type="EMBL" id="SDJ89933.1"/>
    </source>
</evidence>
<dbReference type="Proteomes" id="UP000198718">
    <property type="component" value="Unassembled WGS sequence"/>
</dbReference>
<feature type="domain" description="Sporulation stage II protein D amidase enhancer LytB N-terminal" evidence="1">
    <location>
        <begin position="52"/>
        <end position="161"/>
    </location>
</feature>
<evidence type="ECO:0000313" key="3">
    <source>
        <dbReference type="Proteomes" id="UP000198718"/>
    </source>
</evidence>
<keyword evidence="3" id="KW-1185">Reference proteome</keyword>
<evidence type="ECO:0000259" key="1">
    <source>
        <dbReference type="Pfam" id="PF08486"/>
    </source>
</evidence>
<accession>A0A1G8XHH9</accession>
<dbReference type="Pfam" id="PF08486">
    <property type="entry name" value="SpoIID"/>
    <property type="match status" value="1"/>
</dbReference>
<name>A0A1G8XHH9_9FIRM</name>
<dbReference type="InterPro" id="IPR014225">
    <property type="entry name" value="Spore_II_D_firmicutes"/>
</dbReference>
<proteinExistence type="predicted"/>
<dbReference type="InterPro" id="IPR013693">
    <property type="entry name" value="SpoIID/LytB_N"/>
</dbReference>
<reference evidence="2 3" key="1">
    <citation type="submission" date="2016-10" db="EMBL/GenBank/DDBJ databases">
        <authorList>
            <person name="de Groot N.N."/>
        </authorList>
    </citation>
    <scope>NUCLEOTIDE SEQUENCE [LARGE SCALE GENOMIC DNA]</scope>
    <source>
        <strain evidence="2 3">DSM 18346</strain>
    </source>
</reference>
<organism evidence="2 3">
    <name type="scientific">Natronincola ferrireducens</name>
    <dbReference type="NCBI Taxonomy" id="393762"/>
    <lineage>
        <taxon>Bacteria</taxon>
        <taxon>Bacillati</taxon>
        <taxon>Bacillota</taxon>
        <taxon>Clostridia</taxon>
        <taxon>Peptostreptococcales</taxon>
        <taxon>Natronincolaceae</taxon>
        <taxon>Natronincola</taxon>
    </lineage>
</organism>